<dbReference type="PANTHER" id="PTHR21342">
    <property type="entry name" value="PHOSPHOPANTETHEINE ADENYLYLTRANSFERASE"/>
    <property type="match status" value="1"/>
</dbReference>
<comment type="cofactor">
    <cofactor evidence="9">
        <name>Mg(2+)</name>
        <dbReference type="ChEBI" id="CHEBI:18420"/>
    </cofactor>
</comment>
<keyword evidence="7 9" id="KW-0173">Coenzyme A biosynthesis</keyword>
<dbReference type="Pfam" id="PF01467">
    <property type="entry name" value="CTP_transf_like"/>
    <property type="match status" value="1"/>
</dbReference>
<evidence type="ECO:0000256" key="4">
    <source>
        <dbReference type="ARBA" id="ARBA00022741"/>
    </source>
</evidence>
<evidence type="ECO:0000256" key="8">
    <source>
        <dbReference type="ARBA" id="ARBA00029346"/>
    </source>
</evidence>
<dbReference type="RefSeq" id="WP_272134724.1">
    <property type="nucleotide sequence ID" value="NZ_JAQNDM010000001.1"/>
</dbReference>
<keyword evidence="3 9" id="KW-0548">Nucleotidyltransferase</keyword>
<organism evidence="11 12">
    <name type="scientific">Stigmatella ashevillensis</name>
    <dbReference type="NCBI Taxonomy" id="2995309"/>
    <lineage>
        <taxon>Bacteria</taxon>
        <taxon>Pseudomonadati</taxon>
        <taxon>Myxococcota</taxon>
        <taxon>Myxococcia</taxon>
        <taxon>Myxococcales</taxon>
        <taxon>Cystobacterineae</taxon>
        <taxon>Archangiaceae</taxon>
        <taxon>Stigmatella</taxon>
    </lineage>
</organism>
<dbReference type="GO" id="GO:0004595">
    <property type="term" value="F:pantetheine-phosphate adenylyltransferase activity"/>
    <property type="evidence" value="ECO:0007669"/>
    <property type="project" value="UniProtKB-EC"/>
</dbReference>
<comment type="catalytic activity">
    <reaction evidence="8 9">
        <text>(R)-4'-phosphopantetheine + ATP + H(+) = 3'-dephospho-CoA + diphosphate</text>
        <dbReference type="Rhea" id="RHEA:19801"/>
        <dbReference type="ChEBI" id="CHEBI:15378"/>
        <dbReference type="ChEBI" id="CHEBI:30616"/>
        <dbReference type="ChEBI" id="CHEBI:33019"/>
        <dbReference type="ChEBI" id="CHEBI:57328"/>
        <dbReference type="ChEBI" id="CHEBI:61723"/>
        <dbReference type="EC" id="2.7.7.3"/>
    </reaction>
</comment>
<keyword evidence="6 9" id="KW-0460">Magnesium</keyword>
<comment type="similarity">
    <text evidence="9">Belongs to the bacterial CoaD family.</text>
</comment>
<reference evidence="11 12" key="1">
    <citation type="submission" date="2022-11" db="EMBL/GenBank/DDBJ databases">
        <title>Minimal conservation of predation-associated metabolite biosynthetic gene clusters underscores biosynthetic potential of Myxococcota including descriptions for ten novel species: Archangium lansinium sp. nov., Myxococcus landrumus sp. nov., Nannocystis bai.</title>
        <authorList>
            <person name="Ahearne A."/>
            <person name="Stevens C."/>
            <person name="Dowd S."/>
        </authorList>
    </citation>
    <scope>NUCLEOTIDE SEQUENCE [LARGE SCALE GENOMIC DNA]</scope>
    <source>
        <strain evidence="11 12">NCWAL01</strain>
    </source>
</reference>
<evidence type="ECO:0000256" key="2">
    <source>
        <dbReference type="ARBA" id="ARBA00022679"/>
    </source>
</evidence>
<evidence type="ECO:0000313" key="12">
    <source>
        <dbReference type="Proteomes" id="UP001221838"/>
    </source>
</evidence>
<comment type="pathway">
    <text evidence="9">Cofactor biosynthesis; coenzyme A biosynthesis; CoA from (R)-pantothenate: step 4/5.</text>
</comment>
<gene>
    <name evidence="9 11" type="primary">coaD</name>
    <name evidence="11" type="ORF">POL68_01790</name>
</gene>
<dbReference type="NCBIfam" id="TIGR00125">
    <property type="entry name" value="cyt_tran_rel"/>
    <property type="match status" value="1"/>
</dbReference>
<evidence type="ECO:0000256" key="7">
    <source>
        <dbReference type="ARBA" id="ARBA00022993"/>
    </source>
</evidence>
<keyword evidence="1 9" id="KW-0963">Cytoplasm</keyword>
<dbReference type="SUPFAM" id="SSF52374">
    <property type="entry name" value="Nucleotidylyl transferase"/>
    <property type="match status" value="1"/>
</dbReference>
<dbReference type="InterPro" id="IPR004821">
    <property type="entry name" value="Cyt_trans-like"/>
</dbReference>
<comment type="subcellular location">
    <subcellularLocation>
        <location evidence="9">Cytoplasm</location>
    </subcellularLocation>
</comment>
<comment type="subunit">
    <text evidence="9">Homohexamer.</text>
</comment>
<keyword evidence="5 9" id="KW-0067">ATP-binding</keyword>
<feature type="binding site" evidence="9">
    <location>
        <begin position="87"/>
        <end position="89"/>
    </location>
    <ligand>
        <name>ATP</name>
        <dbReference type="ChEBI" id="CHEBI:30616"/>
    </ligand>
</feature>
<keyword evidence="4 9" id="KW-0547">Nucleotide-binding</keyword>
<feature type="binding site" evidence="9">
    <location>
        <position position="41"/>
    </location>
    <ligand>
        <name>substrate</name>
    </ligand>
</feature>
<dbReference type="EC" id="2.7.7.3" evidence="9"/>
<name>A0ABT5D0J9_9BACT</name>
<dbReference type="CDD" id="cd02163">
    <property type="entry name" value="PPAT"/>
    <property type="match status" value="1"/>
</dbReference>
<dbReference type="InterPro" id="IPR014729">
    <property type="entry name" value="Rossmann-like_a/b/a_fold"/>
</dbReference>
<feature type="binding site" evidence="9">
    <location>
        <position position="9"/>
    </location>
    <ligand>
        <name>substrate</name>
    </ligand>
</feature>
<feature type="binding site" evidence="9">
    <location>
        <position position="97"/>
    </location>
    <ligand>
        <name>ATP</name>
        <dbReference type="ChEBI" id="CHEBI:30616"/>
    </ligand>
</feature>
<feature type="domain" description="Cytidyltransferase-like" evidence="10">
    <location>
        <begin position="5"/>
        <end position="132"/>
    </location>
</feature>
<dbReference type="EMBL" id="JAQNDM010000001">
    <property type="protein sequence ID" value="MDC0707190.1"/>
    <property type="molecule type" value="Genomic_DNA"/>
</dbReference>
<evidence type="ECO:0000256" key="5">
    <source>
        <dbReference type="ARBA" id="ARBA00022840"/>
    </source>
</evidence>
<dbReference type="Gene3D" id="3.40.50.620">
    <property type="entry name" value="HUPs"/>
    <property type="match status" value="1"/>
</dbReference>
<accession>A0ABT5D0J9</accession>
<comment type="function">
    <text evidence="9">Reversibly transfers an adenylyl group from ATP to 4'-phosphopantetheine, yielding dephospho-CoA (dPCoA) and pyrophosphate.</text>
</comment>
<evidence type="ECO:0000256" key="6">
    <source>
        <dbReference type="ARBA" id="ARBA00022842"/>
    </source>
</evidence>
<dbReference type="Proteomes" id="UP001221838">
    <property type="component" value="Unassembled WGS sequence"/>
</dbReference>
<feature type="site" description="Transition state stabilizer" evidence="9">
    <location>
        <position position="17"/>
    </location>
</feature>
<proteinExistence type="inferred from homology"/>
<feature type="binding site" evidence="9">
    <location>
        <position position="17"/>
    </location>
    <ligand>
        <name>ATP</name>
        <dbReference type="ChEBI" id="CHEBI:30616"/>
    </ligand>
</feature>
<dbReference type="PRINTS" id="PR01020">
    <property type="entry name" value="LPSBIOSNTHSS"/>
</dbReference>
<comment type="caution">
    <text evidence="11">The sequence shown here is derived from an EMBL/GenBank/DDBJ whole genome shotgun (WGS) entry which is preliminary data.</text>
</comment>
<dbReference type="InterPro" id="IPR001980">
    <property type="entry name" value="PPAT"/>
</dbReference>
<feature type="binding site" evidence="9">
    <location>
        <position position="86"/>
    </location>
    <ligand>
        <name>substrate</name>
    </ligand>
</feature>
<feature type="binding site" evidence="9">
    <location>
        <begin position="122"/>
        <end position="128"/>
    </location>
    <ligand>
        <name>ATP</name>
        <dbReference type="ChEBI" id="CHEBI:30616"/>
    </ligand>
</feature>
<dbReference type="NCBIfam" id="TIGR01510">
    <property type="entry name" value="coaD_prev_kdtB"/>
    <property type="match status" value="1"/>
</dbReference>
<evidence type="ECO:0000256" key="9">
    <source>
        <dbReference type="HAMAP-Rule" id="MF_00151"/>
    </source>
</evidence>
<sequence>MPVAIYPGSFDPLTNGHLSLIQRGLKMFDRLIVAIAVNPKKTPLFSLEERKQLIREACQDSRVEVDSFQGLLVQYAQRRQVNVLIRGLRAVSDFEFEFQLANMNRKLEPDIETVFMMTGEDYFYISSQLVREVASLGGDVTGLVPANVHAKLQEKFASSVPKP</sequence>
<feature type="binding site" evidence="9">
    <location>
        <begin position="9"/>
        <end position="10"/>
    </location>
    <ligand>
        <name>ATP</name>
        <dbReference type="ChEBI" id="CHEBI:30616"/>
    </ligand>
</feature>
<evidence type="ECO:0000256" key="1">
    <source>
        <dbReference type="ARBA" id="ARBA00022490"/>
    </source>
</evidence>
<dbReference type="PANTHER" id="PTHR21342:SF1">
    <property type="entry name" value="PHOSPHOPANTETHEINE ADENYLYLTRANSFERASE"/>
    <property type="match status" value="1"/>
</dbReference>
<evidence type="ECO:0000259" key="10">
    <source>
        <dbReference type="Pfam" id="PF01467"/>
    </source>
</evidence>
<feature type="binding site" evidence="9">
    <location>
        <position position="72"/>
    </location>
    <ligand>
        <name>substrate</name>
    </ligand>
</feature>
<protein>
    <recommendedName>
        <fullName evidence="9">Phosphopantetheine adenylyltransferase</fullName>
        <ecNumber evidence="9">2.7.7.3</ecNumber>
    </recommendedName>
    <alternativeName>
        <fullName evidence="9">Dephospho-CoA pyrophosphorylase</fullName>
    </alternativeName>
    <alternativeName>
        <fullName evidence="9">Pantetheine-phosphate adenylyltransferase</fullName>
        <shortName evidence="9">PPAT</shortName>
    </alternativeName>
</protein>
<keyword evidence="2 9" id="KW-0808">Transferase</keyword>
<evidence type="ECO:0000256" key="3">
    <source>
        <dbReference type="ARBA" id="ARBA00022695"/>
    </source>
</evidence>
<keyword evidence="12" id="KW-1185">Reference proteome</keyword>
<dbReference type="HAMAP" id="MF_00151">
    <property type="entry name" value="PPAT_bact"/>
    <property type="match status" value="1"/>
</dbReference>
<evidence type="ECO:0000313" key="11">
    <source>
        <dbReference type="EMBL" id="MDC0707190.1"/>
    </source>
</evidence>